<organism evidence="2 3">
    <name type="scientific">Bursaphelenchus okinawaensis</name>
    <dbReference type="NCBI Taxonomy" id="465554"/>
    <lineage>
        <taxon>Eukaryota</taxon>
        <taxon>Metazoa</taxon>
        <taxon>Ecdysozoa</taxon>
        <taxon>Nematoda</taxon>
        <taxon>Chromadorea</taxon>
        <taxon>Rhabditida</taxon>
        <taxon>Tylenchina</taxon>
        <taxon>Tylenchomorpha</taxon>
        <taxon>Aphelenchoidea</taxon>
        <taxon>Aphelenchoididae</taxon>
        <taxon>Bursaphelenchus</taxon>
    </lineage>
</organism>
<keyword evidence="1" id="KW-1133">Transmembrane helix</keyword>
<dbReference type="AlphaFoldDB" id="A0A811KUD2"/>
<dbReference type="EMBL" id="CAJFCW020000004">
    <property type="protein sequence ID" value="CAG9113382.1"/>
    <property type="molecule type" value="Genomic_DNA"/>
</dbReference>
<evidence type="ECO:0000256" key="1">
    <source>
        <dbReference type="SAM" id="Phobius"/>
    </source>
</evidence>
<evidence type="ECO:0000313" key="2">
    <source>
        <dbReference type="EMBL" id="CAD5220228.1"/>
    </source>
</evidence>
<feature type="transmembrane region" description="Helical" evidence="1">
    <location>
        <begin position="47"/>
        <end position="66"/>
    </location>
</feature>
<proteinExistence type="predicted"/>
<keyword evidence="1" id="KW-0812">Transmembrane</keyword>
<feature type="transmembrane region" description="Helical" evidence="1">
    <location>
        <begin position="106"/>
        <end position="125"/>
    </location>
</feature>
<sequence length="140" mass="15623">MAVNSHYLSTDRGVIKIIQIILGFVVCSVLCANWYGGASCFGEGRIGFVSGLNFVALIINIILFLLNLCEFSMPKLESLYNMIMTLMFVVAAVLFIWYMIQWGAFGIWMIVTAIIVVVMGLAFMVDANASRHQHQDHIPI</sequence>
<name>A0A811KUD2_9BILA</name>
<dbReference type="EMBL" id="CAJFDH010000004">
    <property type="protein sequence ID" value="CAD5220228.1"/>
    <property type="molecule type" value="Genomic_DNA"/>
</dbReference>
<dbReference type="Proteomes" id="UP000614601">
    <property type="component" value="Unassembled WGS sequence"/>
</dbReference>
<protein>
    <recommendedName>
        <fullName evidence="4">MARVEL domain-containing protein</fullName>
    </recommendedName>
</protein>
<feature type="transmembrane region" description="Helical" evidence="1">
    <location>
        <begin position="14"/>
        <end position="35"/>
    </location>
</feature>
<evidence type="ECO:0008006" key="4">
    <source>
        <dbReference type="Google" id="ProtNLM"/>
    </source>
</evidence>
<comment type="caution">
    <text evidence="2">The sequence shown here is derived from an EMBL/GenBank/DDBJ whole genome shotgun (WGS) entry which is preliminary data.</text>
</comment>
<feature type="transmembrane region" description="Helical" evidence="1">
    <location>
        <begin position="78"/>
        <end position="100"/>
    </location>
</feature>
<gene>
    <name evidence="2" type="ORF">BOKJ2_LOCUS8839</name>
</gene>
<keyword evidence="1" id="KW-0472">Membrane</keyword>
<dbReference type="Proteomes" id="UP000783686">
    <property type="component" value="Unassembled WGS sequence"/>
</dbReference>
<dbReference type="OrthoDB" id="5834577at2759"/>
<evidence type="ECO:0000313" key="3">
    <source>
        <dbReference type="Proteomes" id="UP000614601"/>
    </source>
</evidence>
<keyword evidence="3" id="KW-1185">Reference proteome</keyword>
<accession>A0A811KUD2</accession>
<reference evidence="2" key="1">
    <citation type="submission" date="2020-09" db="EMBL/GenBank/DDBJ databases">
        <authorList>
            <person name="Kikuchi T."/>
        </authorList>
    </citation>
    <scope>NUCLEOTIDE SEQUENCE</scope>
    <source>
        <strain evidence="2">SH1</strain>
    </source>
</reference>